<dbReference type="Pfam" id="PF06094">
    <property type="entry name" value="GGACT"/>
    <property type="match status" value="1"/>
</dbReference>
<dbReference type="Proteomes" id="UP000605099">
    <property type="component" value="Unassembled WGS sequence"/>
</dbReference>
<feature type="domain" description="Gamma-glutamylcyclotransferase AIG2-like" evidence="3">
    <location>
        <begin position="9"/>
        <end position="128"/>
    </location>
</feature>
<evidence type="ECO:0000256" key="2">
    <source>
        <dbReference type="ARBA" id="ARBA00030602"/>
    </source>
</evidence>
<proteinExistence type="predicted"/>
<comment type="caution">
    <text evidence="4">The sequence shown here is derived from an EMBL/GenBank/DDBJ whole genome shotgun (WGS) entry which is preliminary data.</text>
</comment>
<reference evidence="5" key="1">
    <citation type="journal article" date="2019" name="Int. J. Syst. Evol. Microbiol.">
        <title>The Global Catalogue of Microorganisms (GCM) 10K type strain sequencing project: providing services to taxonomists for standard genome sequencing and annotation.</title>
        <authorList>
            <consortium name="The Broad Institute Genomics Platform"/>
            <consortium name="The Broad Institute Genome Sequencing Center for Infectious Disease"/>
            <person name="Wu L."/>
            <person name="Ma J."/>
        </authorList>
    </citation>
    <scope>NUCLEOTIDE SEQUENCE [LARGE SCALE GENOMIC DNA]</scope>
    <source>
        <strain evidence="5">CGMCC 1.6784</strain>
    </source>
</reference>
<protein>
    <recommendedName>
        <fullName evidence="2">Putative gamma-glutamylcyclotransferase</fullName>
    </recommendedName>
</protein>
<dbReference type="SUPFAM" id="SSF110857">
    <property type="entry name" value="Gamma-glutamyl cyclotransferase-like"/>
    <property type="match status" value="1"/>
</dbReference>
<sequence>MPVKRVCRLFVYGTLQPQAGTRMGQWIAARLIRSEPASAPGRIFAVRGGNGWFPALLPPRGGKHVVGTLCWLSLGPGELALLDRYEGCEYRRVAAPVRTMEGQREVAQLYLWHTTLPHDVEAIADGDFLAWLRRTRRSAFSTPRNGT</sequence>
<organism evidence="4 5">
    <name type="scientific">Novosphingobium indicum</name>
    <dbReference type="NCBI Taxonomy" id="462949"/>
    <lineage>
        <taxon>Bacteria</taxon>
        <taxon>Pseudomonadati</taxon>
        <taxon>Pseudomonadota</taxon>
        <taxon>Alphaproteobacteria</taxon>
        <taxon>Sphingomonadales</taxon>
        <taxon>Sphingomonadaceae</taxon>
        <taxon>Novosphingobium</taxon>
    </lineage>
</organism>
<accession>A0ABQ2JEF7</accession>
<keyword evidence="1" id="KW-0808">Transferase</keyword>
<name>A0ABQ2JEF7_9SPHN</name>
<dbReference type="InterPro" id="IPR045038">
    <property type="entry name" value="AIG2-like"/>
</dbReference>
<dbReference type="Gene3D" id="3.10.490.10">
    <property type="entry name" value="Gamma-glutamyl cyclotransferase-like"/>
    <property type="match status" value="1"/>
</dbReference>
<dbReference type="InterPro" id="IPR036568">
    <property type="entry name" value="GGCT-like_sf"/>
</dbReference>
<evidence type="ECO:0000259" key="3">
    <source>
        <dbReference type="Pfam" id="PF06094"/>
    </source>
</evidence>
<dbReference type="PANTHER" id="PTHR31544">
    <property type="entry name" value="AIG2-LIKE PROTEIN D"/>
    <property type="match status" value="1"/>
</dbReference>
<gene>
    <name evidence="4" type="ORF">GCM10011349_07900</name>
</gene>
<evidence type="ECO:0000313" key="4">
    <source>
        <dbReference type="EMBL" id="GGN43592.1"/>
    </source>
</evidence>
<dbReference type="EMBL" id="BMLK01000003">
    <property type="protein sequence ID" value="GGN43592.1"/>
    <property type="molecule type" value="Genomic_DNA"/>
</dbReference>
<evidence type="ECO:0000256" key="1">
    <source>
        <dbReference type="ARBA" id="ARBA00022679"/>
    </source>
</evidence>
<dbReference type="PANTHER" id="PTHR31544:SF2">
    <property type="entry name" value="AIG2-LIKE PROTEIN D"/>
    <property type="match status" value="1"/>
</dbReference>
<keyword evidence="5" id="KW-1185">Reference proteome</keyword>
<dbReference type="InterPro" id="IPR013024">
    <property type="entry name" value="GGCT-like"/>
</dbReference>
<dbReference type="CDD" id="cd06661">
    <property type="entry name" value="GGCT_like"/>
    <property type="match status" value="1"/>
</dbReference>
<dbReference type="InterPro" id="IPR009288">
    <property type="entry name" value="AIG2-like_dom"/>
</dbReference>
<evidence type="ECO:0000313" key="5">
    <source>
        <dbReference type="Proteomes" id="UP000605099"/>
    </source>
</evidence>